<dbReference type="AlphaFoldDB" id="A0A9P3LIT4"/>
<protein>
    <recommendedName>
        <fullName evidence="3">F-box domain-containing protein</fullName>
    </recommendedName>
</protein>
<dbReference type="EMBL" id="BPQB01000062">
    <property type="protein sequence ID" value="GJE96670.1"/>
    <property type="molecule type" value="Genomic_DNA"/>
</dbReference>
<evidence type="ECO:0000313" key="2">
    <source>
        <dbReference type="Proteomes" id="UP000703269"/>
    </source>
</evidence>
<proteinExistence type="predicted"/>
<keyword evidence="2" id="KW-1185">Reference proteome</keyword>
<comment type="caution">
    <text evidence="1">The sequence shown here is derived from an EMBL/GenBank/DDBJ whole genome shotgun (WGS) entry which is preliminary data.</text>
</comment>
<name>A0A9P3LIT4_9APHY</name>
<dbReference type="Proteomes" id="UP000703269">
    <property type="component" value="Unassembled WGS sequence"/>
</dbReference>
<sequence>MGPAEISSDRSNPVLSCPISDKIAHGGARSAAHRVPQELFKRVLTFLASEYLYNSATKRAIKQCTLVCRYWARYSRAPLFRRLELRSAADVRQLLQFAEINTLGRNVSDFVEYITLEVTLPTPPWVHQILHTAPRHLFAPKPSREGRSTLELTMQVHPSESDSPSAVKRYTPRSFFHDLPRTLPVGLRAVAYVSTAFSRLHFATCGDLICFVASWAPSRPYAGGLHLSDVTWEGASTTQPATPPPRWAVRRSSSLYIDSIDSSGCTAVWPLAWLLVSTRRSPPRDAPDAPIFVRIEDACCVAALVKAIFDDCQCSGCINNELKNFKLRRPSDTAASDSQHLLQILSIERIPFNHHLVFFISANSGDVTSIRLRTVKYPHSLRPPETVQFPWKTLDDNVGKFNANPAVQIILPGEQNESYKAFIQETMPSTHAAGRLTVDAWNDDVPEARFLKP</sequence>
<evidence type="ECO:0008006" key="3">
    <source>
        <dbReference type="Google" id="ProtNLM"/>
    </source>
</evidence>
<dbReference type="OrthoDB" id="10551077at2759"/>
<organism evidence="1 2">
    <name type="scientific">Phanerochaete sordida</name>
    <dbReference type="NCBI Taxonomy" id="48140"/>
    <lineage>
        <taxon>Eukaryota</taxon>
        <taxon>Fungi</taxon>
        <taxon>Dikarya</taxon>
        <taxon>Basidiomycota</taxon>
        <taxon>Agaricomycotina</taxon>
        <taxon>Agaricomycetes</taxon>
        <taxon>Polyporales</taxon>
        <taxon>Phanerochaetaceae</taxon>
        <taxon>Phanerochaete</taxon>
    </lineage>
</organism>
<accession>A0A9P3LIT4</accession>
<reference evidence="1 2" key="1">
    <citation type="submission" date="2021-08" db="EMBL/GenBank/DDBJ databases">
        <title>Draft Genome Sequence of Phanerochaete sordida strain YK-624.</title>
        <authorList>
            <person name="Mori T."/>
            <person name="Dohra H."/>
            <person name="Suzuki T."/>
            <person name="Kawagishi H."/>
            <person name="Hirai H."/>
        </authorList>
    </citation>
    <scope>NUCLEOTIDE SEQUENCE [LARGE SCALE GENOMIC DNA]</scope>
    <source>
        <strain evidence="1 2">YK-624</strain>
    </source>
</reference>
<gene>
    <name evidence="1" type="ORF">PsYK624_128720</name>
</gene>
<evidence type="ECO:0000313" key="1">
    <source>
        <dbReference type="EMBL" id="GJE96670.1"/>
    </source>
</evidence>